<dbReference type="GO" id="GO:0016887">
    <property type="term" value="F:ATP hydrolysis activity"/>
    <property type="evidence" value="ECO:0007669"/>
    <property type="project" value="InterPro"/>
</dbReference>
<dbReference type="InterPro" id="IPR023299">
    <property type="entry name" value="ATPase_P-typ_cyto_dom_N"/>
</dbReference>
<keyword evidence="13" id="KW-1185">Reference proteome</keyword>
<comment type="subcellular location">
    <subcellularLocation>
        <location evidence="1">Cell membrane</location>
        <topology evidence="1">Multi-pass membrane protein</topology>
    </subcellularLocation>
</comment>
<evidence type="ECO:0000256" key="7">
    <source>
        <dbReference type="ARBA" id="ARBA00022989"/>
    </source>
</evidence>
<dbReference type="GO" id="GO:1902600">
    <property type="term" value="P:proton transmembrane transport"/>
    <property type="evidence" value="ECO:0007669"/>
    <property type="project" value="TreeGrafter"/>
</dbReference>
<dbReference type="Pfam" id="PF13246">
    <property type="entry name" value="Cation_ATPase"/>
    <property type="match status" value="1"/>
</dbReference>
<feature type="transmembrane region" description="Helical" evidence="10">
    <location>
        <begin position="800"/>
        <end position="824"/>
    </location>
</feature>
<dbReference type="FunFam" id="3.40.50.1000:FF:000083">
    <property type="entry name" value="Sodium/potassium-transporting ATPase subunit alpha"/>
    <property type="match status" value="1"/>
</dbReference>
<evidence type="ECO:0000256" key="3">
    <source>
        <dbReference type="ARBA" id="ARBA00022692"/>
    </source>
</evidence>
<evidence type="ECO:0000256" key="1">
    <source>
        <dbReference type="ARBA" id="ARBA00004651"/>
    </source>
</evidence>
<evidence type="ECO:0000256" key="4">
    <source>
        <dbReference type="ARBA" id="ARBA00022741"/>
    </source>
</evidence>
<dbReference type="PRINTS" id="PR00121">
    <property type="entry name" value="NAKATPASE"/>
</dbReference>
<evidence type="ECO:0000256" key="2">
    <source>
        <dbReference type="ARBA" id="ARBA00022475"/>
    </source>
</evidence>
<dbReference type="Pfam" id="PF00689">
    <property type="entry name" value="Cation_ATPase_C"/>
    <property type="match status" value="1"/>
</dbReference>
<dbReference type="GO" id="GO:1990573">
    <property type="term" value="P:potassium ion import across plasma membrane"/>
    <property type="evidence" value="ECO:0007669"/>
    <property type="project" value="TreeGrafter"/>
</dbReference>
<dbReference type="Pfam" id="PF08282">
    <property type="entry name" value="Hydrolase_3"/>
    <property type="match status" value="1"/>
</dbReference>
<dbReference type="GO" id="GO:0005391">
    <property type="term" value="F:P-type sodium:potassium-exchanging transporter activity"/>
    <property type="evidence" value="ECO:0007669"/>
    <property type="project" value="TreeGrafter"/>
</dbReference>
<feature type="domain" description="Cation-transporting P-type ATPase N-terminal" evidence="11">
    <location>
        <begin position="57"/>
        <end position="129"/>
    </location>
</feature>
<keyword evidence="5" id="KW-0067">ATP-binding</keyword>
<dbReference type="Gene3D" id="1.20.1110.10">
    <property type="entry name" value="Calcium-transporting ATPase, transmembrane domain"/>
    <property type="match status" value="1"/>
</dbReference>
<dbReference type="EMBL" id="KV426026">
    <property type="protein sequence ID" value="KZV91494.1"/>
    <property type="molecule type" value="Genomic_DNA"/>
</dbReference>
<dbReference type="PRINTS" id="PR00119">
    <property type="entry name" value="CATATPASE"/>
</dbReference>
<dbReference type="NCBIfam" id="TIGR01494">
    <property type="entry name" value="ATPase_P-type"/>
    <property type="match status" value="2"/>
</dbReference>
<feature type="transmembrane region" description="Helical" evidence="10">
    <location>
        <begin position="300"/>
        <end position="325"/>
    </location>
</feature>
<dbReference type="Gene3D" id="3.40.1110.10">
    <property type="entry name" value="Calcium-transporting ATPase, cytoplasmic domain N"/>
    <property type="match status" value="1"/>
</dbReference>
<dbReference type="Gene3D" id="2.70.150.10">
    <property type="entry name" value="Calcium-transporting ATPase, cytoplasmic transduction domain A"/>
    <property type="match status" value="1"/>
</dbReference>
<dbReference type="PROSITE" id="PS00154">
    <property type="entry name" value="ATPASE_E1_E2"/>
    <property type="match status" value="1"/>
</dbReference>
<feature type="transmembrane region" description="Helical" evidence="10">
    <location>
        <begin position="1005"/>
        <end position="1023"/>
    </location>
</feature>
<dbReference type="InterPro" id="IPR023214">
    <property type="entry name" value="HAD_sf"/>
</dbReference>
<feature type="region of interest" description="Disordered" evidence="9">
    <location>
        <begin position="1"/>
        <end position="49"/>
    </location>
</feature>
<dbReference type="InterPro" id="IPR018303">
    <property type="entry name" value="ATPase_P-typ_P_site"/>
</dbReference>
<dbReference type="InterPro" id="IPR001757">
    <property type="entry name" value="P_typ_ATPase"/>
</dbReference>
<dbReference type="Proteomes" id="UP000077266">
    <property type="component" value="Unassembled WGS sequence"/>
</dbReference>
<accession>A0A165H5S8</accession>
<name>A0A165H5S8_EXIGL</name>
<dbReference type="SUPFAM" id="SSF56784">
    <property type="entry name" value="HAD-like"/>
    <property type="match status" value="1"/>
</dbReference>
<sequence>MPSLDAGRSRSLSPGRNADLQIRYRTMSLRLDEPGTTSKTTEDAKKPDPAAALREMNVHLLTPEDVFTRFSTHPERGLDPATVARKASEGKNKITPPPTQYWKKALNYVFGGFNFLMWIAFVVTILSYKPLGGDNPAVFNLGVAVLLLLVIVISSTFYALVDWNASRIMNSIKSLVASDAVVIRDLQRETIPADDIVVGDLVELTLGQRCPADMRLIKVSSDCKFDRSLLTGESDPVPATIDPSSENPLETKNLALMSTFLVSGSCTGIVFQIGDNSVMGRLVLMSANTKFKMTTIQREVWFFTKIVSGLALGLFALSMITWAAWTRIDHPGFSTASGAIINSIGCLTAFVPQGLPVCVALSLTIVAKRMAKRQVLVKNLATIETLGCMSVLCSDKTGTLTEGRMAVQDVAFSDRELDLSPTHGEDDEKTEKSIGPTGLSDVQMVARLCNGARFNGSDDTELADRQIIGDATDTAILRFAEGLPDARELVAGHAINFEIPFNSRNKWMLSVIHPLTKPTDRLMLVKGAPDRLFEACTTALSSTGKIVPFNLAYFKGVQDRWAGEGLRVLALCRRSLVGVKMDFASTNTLEEQLIHHGFEDLTLVGLVGLRDPPRPDVKGAVDVMRKAHVKVFMVTGDYMATAIGIARKVGIITNERVDTVADVRNLADKELGSAAPDSKFPDSNIWSLAVQGSEVDALSPLEWDIIVGLYREIVFARTTPEHKLRIVEEIKSRDDNTVAVTGDGVNDAPALQAADIGVAMGAGSDVAKDAAAMILLNNDFASIPVAIENGRLVFDNLKKVIIYLLPAGTYTEFMAVLSNVFLGMQIPLSSYLQVFFSIANDVVMSVTLMAEKPESDLMLRPPRNARKDRLTDWRFFVFVYLFMGLMMWPSAMGMWFLWFQMNGIGFKDLILAFDKWTDGYKGRTADELAVLVNTGQCIYYVTMVFMQYGGLLSVRNRRVSILQSNPLWGPRRNLAVPAGMIGTMLLAVINLYGGGIQRVFGTHPIPGMFWGIPFGIATGLLLMDETRKLLVRTYPKSIIAKMAW</sequence>
<protein>
    <submittedName>
        <fullName evidence="12">Calcium ATPase</fullName>
    </submittedName>
</protein>
<dbReference type="GO" id="GO:0005524">
    <property type="term" value="F:ATP binding"/>
    <property type="evidence" value="ECO:0007669"/>
    <property type="project" value="UniProtKB-KW"/>
</dbReference>
<feature type="transmembrane region" description="Helical" evidence="10">
    <location>
        <begin position="138"/>
        <end position="161"/>
    </location>
</feature>
<dbReference type="InterPro" id="IPR004014">
    <property type="entry name" value="ATPase_P-typ_cation-transptr_N"/>
</dbReference>
<dbReference type="PANTHER" id="PTHR43294:SF21">
    <property type="entry name" value="CATION TRANSPORTING ATPASE"/>
    <property type="match status" value="1"/>
</dbReference>
<dbReference type="GO" id="GO:0030007">
    <property type="term" value="P:intracellular potassium ion homeostasis"/>
    <property type="evidence" value="ECO:0007669"/>
    <property type="project" value="TreeGrafter"/>
</dbReference>
<dbReference type="FunFam" id="3.40.50.1000:FF:000001">
    <property type="entry name" value="Phospholipid-transporting ATPase IC"/>
    <property type="match status" value="1"/>
</dbReference>
<keyword evidence="3 10" id="KW-0812">Transmembrane</keyword>
<evidence type="ECO:0000256" key="8">
    <source>
        <dbReference type="ARBA" id="ARBA00023136"/>
    </source>
</evidence>
<dbReference type="InterPro" id="IPR023298">
    <property type="entry name" value="ATPase_P-typ_TM_dom_sf"/>
</dbReference>
<dbReference type="InterPro" id="IPR059000">
    <property type="entry name" value="ATPase_P-type_domA"/>
</dbReference>
<keyword evidence="4" id="KW-0547">Nucleotide-binding</keyword>
<dbReference type="GO" id="GO:0006883">
    <property type="term" value="P:intracellular sodium ion homeostasis"/>
    <property type="evidence" value="ECO:0007669"/>
    <property type="project" value="TreeGrafter"/>
</dbReference>
<dbReference type="InterPro" id="IPR006068">
    <property type="entry name" value="ATPase_P-typ_cation-transptr_C"/>
</dbReference>
<dbReference type="InterPro" id="IPR050510">
    <property type="entry name" value="Cation_transp_ATPase_P-type"/>
</dbReference>
<dbReference type="PANTHER" id="PTHR43294">
    <property type="entry name" value="SODIUM/POTASSIUM-TRANSPORTING ATPASE SUBUNIT ALPHA"/>
    <property type="match status" value="1"/>
</dbReference>
<dbReference type="SFLD" id="SFLDS00003">
    <property type="entry name" value="Haloacid_Dehalogenase"/>
    <property type="match status" value="1"/>
</dbReference>
<dbReference type="OrthoDB" id="158672at2759"/>
<feature type="transmembrane region" description="Helical" evidence="10">
    <location>
        <begin position="974"/>
        <end position="993"/>
    </location>
</feature>
<dbReference type="SUPFAM" id="SSF81660">
    <property type="entry name" value="Metal cation-transporting ATPase, ATP-binding domain N"/>
    <property type="match status" value="1"/>
</dbReference>
<keyword evidence="8 10" id="KW-0472">Membrane</keyword>
<dbReference type="InterPro" id="IPR008250">
    <property type="entry name" value="ATPase_P-typ_transduc_dom_A_sf"/>
</dbReference>
<evidence type="ECO:0000256" key="9">
    <source>
        <dbReference type="SAM" id="MobiDB-lite"/>
    </source>
</evidence>
<dbReference type="SUPFAM" id="SSF81653">
    <property type="entry name" value="Calcium ATPase, transduction domain A"/>
    <property type="match status" value="1"/>
</dbReference>
<feature type="transmembrane region" description="Helical" evidence="10">
    <location>
        <begin position="938"/>
        <end position="954"/>
    </location>
</feature>
<keyword evidence="2" id="KW-1003">Cell membrane</keyword>
<dbReference type="GO" id="GO:0005886">
    <property type="term" value="C:plasma membrane"/>
    <property type="evidence" value="ECO:0007669"/>
    <property type="project" value="UniProtKB-SubCell"/>
</dbReference>
<dbReference type="InterPro" id="IPR044492">
    <property type="entry name" value="P_typ_ATPase_HD_dom"/>
</dbReference>
<dbReference type="GO" id="GO:0036376">
    <property type="term" value="P:sodium ion export across plasma membrane"/>
    <property type="evidence" value="ECO:0007669"/>
    <property type="project" value="TreeGrafter"/>
</dbReference>
<evidence type="ECO:0000256" key="10">
    <source>
        <dbReference type="SAM" id="Phobius"/>
    </source>
</evidence>
<dbReference type="Pfam" id="PF00122">
    <property type="entry name" value="E1-E2_ATPase"/>
    <property type="match status" value="1"/>
</dbReference>
<evidence type="ECO:0000259" key="11">
    <source>
        <dbReference type="SMART" id="SM00831"/>
    </source>
</evidence>
<reference evidence="12 13" key="1">
    <citation type="journal article" date="2016" name="Mol. Biol. Evol.">
        <title>Comparative Genomics of Early-Diverging Mushroom-Forming Fungi Provides Insights into the Origins of Lignocellulose Decay Capabilities.</title>
        <authorList>
            <person name="Nagy L.G."/>
            <person name="Riley R."/>
            <person name="Tritt A."/>
            <person name="Adam C."/>
            <person name="Daum C."/>
            <person name="Floudas D."/>
            <person name="Sun H."/>
            <person name="Yadav J.S."/>
            <person name="Pangilinan J."/>
            <person name="Larsson K.H."/>
            <person name="Matsuura K."/>
            <person name="Barry K."/>
            <person name="Labutti K."/>
            <person name="Kuo R."/>
            <person name="Ohm R.A."/>
            <person name="Bhattacharya S.S."/>
            <person name="Shirouzu T."/>
            <person name="Yoshinaga Y."/>
            <person name="Martin F.M."/>
            <person name="Grigoriev I.V."/>
            <person name="Hibbett D.S."/>
        </authorList>
    </citation>
    <scope>NUCLEOTIDE SEQUENCE [LARGE SCALE GENOMIC DNA]</scope>
    <source>
        <strain evidence="12 13">HHB12029</strain>
    </source>
</reference>
<gene>
    <name evidence="12" type="ORF">EXIGLDRAFT_837066</name>
</gene>
<evidence type="ECO:0000313" key="13">
    <source>
        <dbReference type="Proteomes" id="UP000077266"/>
    </source>
</evidence>
<dbReference type="InterPro" id="IPR036412">
    <property type="entry name" value="HAD-like_sf"/>
</dbReference>
<feature type="transmembrane region" description="Helical" evidence="10">
    <location>
        <begin position="105"/>
        <end position="126"/>
    </location>
</feature>
<evidence type="ECO:0000256" key="5">
    <source>
        <dbReference type="ARBA" id="ARBA00022840"/>
    </source>
</evidence>
<keyword evidence="7 10" id="KW-1133">Transmembrane helix</keyword>
<dbReference type="SFLD" id="SFLDG00002">
    <property type="entry name" value="C1.7:_P-type_atpase_like"/>
    <property type="match status" value="1"/>
</dbReference>
<evidence type="ECO:0000256" key="6">
    <source>
        <dbReference type="ARBA" id="ARBA00022967"/>
    </source>
</evidence>
<dbReference type="STRING" id="1314781.A0A165H5S8"/>
<feature type="transmembrane region" description="Helical" evidence="10">
    <location>
        <begin position="875"/>
        <end position="898"/>
    </location>
</feature>
<evidence type="ECO:0000313" key="12">
    <source>
        <dbReference type="EMBL" id="KZV91494.1"/>
    </source>
</evidence>
<dbReference type="SFLD" id="SFLDF00027">
    <property type="entry name" value="p-type_atpase"/>
    <property type="match status" value="1"/>
</dbReference>
<proteinExistence type="predicted"/>
<dbReference type="SMART" id="SM00831">
    <property type="entry name" value="Cation_ATPase_N"/>
    <property type="match status" value="1"/>
</dbReference>
<dbReference type="SUPFAM" id="SSF81665">
    <property type="entry name" value="Calcium ATPase, transmembrane domain M"/>
    <property type="match status" value="1"/>
</dbReference>
<dbReference type="Pfam" id="PF00690">
    <property type="entry name" value="Cation_ATPase_N"/>
    <property type="match status" value="1"/>
</dbReference>
<dbReference type="Gene3D" id="3.40.50.1000">
    <property type="entry name" value="HAD superfamily/HAD-like"/>
    <property type="match status" value="1"/>
</dbReference>
<keyword evidence="6" id="KW-1278">Translocase</keyword>
<dbReference type="AlphaFoldDB" id="A0A165H5S8"/>
<dbReference type="InParanoid" id="A0A165H5S8"/>
<organism evidence="12 13">
    <name type="scientific">Exidia glandulosa HHB12029</name>
    <dbReference type="NCBI Taxonomy" id="1314781"/>
    <lineage>
        <taxon>Eukaryota</taxon>
        <taxon>Fungi</taxon>
        <taxon>Dikarya</taxon>
        <taxon>Basidiomycota</taxon>
        <taxon>Agaricomycotina</taxon>
        <taxon>Agaricomycetes</taxon>
        <taxon>Auriculariales</taxon>
        <taxon>Exidiaceae</taxon>
        <taxon>Exidia</taxon>
    </lineage>
</organism>